<dbReference type="Proteomes" id="UP000608063">
    <property type="component" value="Unassembled WGS sequence"/>
</dbReference>
<feature type="domain" description="MIP18 family-like" evidence="1">
    <location>
        <begin position="13"/>
        <end position="72"/>
    </location>
</feature>
<gene>
    <name evidence="4" type="primary">paaJ</name>
    <name evidence="3" type="ORF">GS441_06905</name>
    <name evidence="4" type="ORF">GS882_18825</name>
    <name evidence="5" type="ORF">GS947_06720</name>
</gene>
<dbReference type="RefSeq" id="WP_005516007.1">
    <property type="nucleotide sequence ID" value="NZ_AP024181.1"/>
</dbReference>
<evidence type="ECO:0000313" key="3">
    <source>
        <dbReference type="EMBL" id="MBM4565168.1"/>
    </source>
</evidence>
<comment type="caution">
    <text evidence="4">The sequence shown here is derived from an EMBL/GenBank/DDBJ whole genome shotgun (WGS) entry which is preliminary data.</text>
</comment>
<reference evidence="4" key="2">
    <citation type="journal article" date="2020" name="Environ. Microbiol.">
        <title>The novel and transferable erm(51) gene confers Macrolides, Lincosamides, and Streptogramins B (MLSB) resistance to clonal Rhodococcus equi in the environment.</title>
        <authorList>
            <person name="Huber L."/>
            <person name="Giguere S."/>
            <person name="Slovis N.M."/>
            <person name="Alvarez-Narvaez S."/>
            <person name="Hart K.A."/>
            <person name="Greiter M."/>
            <person name="Morris E.R.A."/>
            <person name="Cohen N.D."/>
        </authorList>
    </citation>
    <scope>NUCLEOTIDE SEQUENCE</scope>
    <source>
        <strain evidence="4">Lh_116_1</strain>
        <strain evidence="5">Lh_16_1</strain>
    </source>
</reference>
<reference evidence="3" key="1">
    <citation type="submission" date="2019-11" db="EMBL/GenBank/DDBJ databases">
        <title>Spread of Macrolides and rifampicin resistant Rhodococcus equi in clinical isolates in the USA.</title>
        <authorList>
            <person name="Alvarez-Narvaez S."/>
            <person name="Huber L."/>
            <person name="Cohen N.D."/>
            <person name="Slovis N."/>
            <person name="Greiter M."/>
            <person name="Giguere S."/>
            <person name="Hart K."/>
        </authorList>
    </citation>
    <scope>NUCLEOTIDE SEQUENCE</scope>
    <source>
        <strain evidence="3">Lh_17</strain>
    </source>
</reference>
<dbReference type="Gene3D" id="3.30.300.130">
    <property type="entry name" value="Fe-S cluster assembly (FSCA)"/>
    <property type="match status" value="1"/>
</dbReference>
<dbReference type="InterPro" id="IPR056572">
    <property type="entry name" value="Zn_ribbon_PaaD"/>
</dbReference>
<dbReference type="AlphaFoldDB" id="A0A9Q5F3A6"/>
<dbReference type="Pfam" id="PF01883">
    <property type="entry name" value="FeS_assembly_P"/>
    <property type="match status" value="1"/>
</dbReference>
<dbReference type="EMBL" id="WVBC01000032">
    <property type="protein sequence ID" value="NKT80144.1"/>
    <property type="molecule type" value="Genomic_DNA"/>
</dbReference>
<evidence type="ECO:0000259" key="2">
    <source>
        <dbReference type="Pfam" id="PF23451"/>
    </source>
</evidence>
<accession>A0A9Q5F3A6</accession>
<evidence type="ECO:0000313" key="5">
    <source>
        <dbReference type="EMBL" id="NKW41317.1"/>
    </source>
</evidence>
<dbReference type="Pfam" id="PF23451">
    <property type="entry name" value="Zn_ribbon_PaaD"/>
    <property type="match status" value="1"/>
</dbReference>
<feature type="domain" description="PaaD zinc beta ribbon" evidence="2">
    <location>
        <begin position="122"/>
        <end position="169"/>
    </location>
</feature>
<dbReference type="InterPro" id="IPR002744">
    <property type="entry name" value="MIP18-like"/>
</dbReference>
<dbReference type="InterPro" id="IPR011883">
    <property type="entry name" value="PaaD-like"/>
</dbReference>
<proteinExistence type="predicted"/>
<dbReference type="EMBL" id="WUXR01000002">
    <property type="protein sequence ID" value="MBM4565168.1"/>
    <property type="molecule type" value="Genomic_DNA"/>
</dbReference>
<dbReference type="PANTHER" id="PTHR42831:SF3">
    <property type="entry name" value="1,2-PHENYLACETYL-COA EPOXIDASE, SUBUNIT D-RELATED"/>
    <property type="match status" value="1"/>
</dbReference>
<evidence type="ECO:0000313" key="4">
    <source>
        <dbReference type="EMBL" id="NKT80144.1"/>
    </source>
</evidence>
<organism evidence="4 6">
    <name type="scientific">Rhodococcus hoagii</name>
    <name type="common">Corynebacterium equii</name>
    <dbReference type="NCBI Taxonomy" id="43767"/>
    <lineage>
        <taxon>Bacteria</taxon>
        <taxon>Bacillati</taxon>
        <taxon>Actinomycetota</taxon>
        <taxon>Actinomycetes</taxon>
        <taxon>Mycobacteriales</taxon>
        <taxon>Nocardiaceae</taxon>
        <taxon>Prescottella</taxon>
    </lineage>
</organism>
<dbReference type="Proteomes" id="UP000603463">
    <property type="component" value="Unassembled WGS sequence"/>
</dbReference>
<dbReference type="SUPFAM" id="SSF117916">
    <property type="entry name" value="Fe-S cluster assembly (FSCA) domain-like"/>
    <property type="match status" value="1"/>
</dbReference>
<dbReference type="EMBL" id="WVDC01000001">
    <property type="protein sequence ID" value="NKW41317.1"/>
    <property type="molecule type" value="Genomic_DNA"/>
</dbReference>
<dbReference type="InterPro" id="IPR034904">
    <property type="entry name" value="FSCA_dom_sf"/>
</dbReference>
<sequence length="171" mass="18461">MVTVPAPTPADARELVGSVLDPEMPMLTLADLGVVRAVEVEDDGSVVVTITPTYSGCPAIATMRTDIEGALRRHGYRARVDTSLTPPWSTDWISESGRRKLREAGYSVPGPAPARSPGPVPLTLTTRPRPLTCPQCGSPRTELVSEFGSTLCKAHYRCTACLEPFDHVKEF</sequence>
<dbReference type="Proteomes" id="UP000808906">
    <property type="component" value="Unassembled WGS sequence"/>
</dbReference>
<dbReference type="InterPro" id="IPR052339">
    <property type="entry name" value="Fe-S_Maturation_MIP18"/>
</dbReference>
<dbReference type="NCBIfam" id="TIGR02159">
    <property type="entry name" value="PA_CoA_Oxy4"/>
    <property type="match status" value="1"/>
</dbReference>
<dbReference type="PANTHER" id="PTHR42831">
    <property type="entry name" value="FE-S PROTEIN MATURATION AUXILIARY FACTOR YITW"/>
    <property type="match status" value="1"/>
</dbReference>
<evidence type="ECO:0000313" key="6">
    <source>
        <dbReference type="Proteomes" id="UP000603463"/>
    </source>
</evidence>
<protein>
    <submittedName>
        <fullName evidence="4">Phenylacetate-CoA oxygenase subunit PaaJ</fullName>
    </submittedName>
</protein>
<evidence type="ECO:0000259" key="1">
    <source>
        <dbReference type="Pfam" id="PF01883"/>
    </source>
</evidence>
<name>A0A9Q5F3A6_RHOHA</name>